<evidence type="ECO:0000256" key="8">
    <source>
        <dbReference type="ARBA" id="ARBA00023136"/>
    </source>
</evidence>
<feature type="transmembrane region" description="Helical" evidence="9">
    <location>
        <begin position="275"/>
        <end position="296"/>
    </location>
</feature>
<evidence type="ECO:0000313" key="11">
    <source>
        <dbReference type="Proteomes" id="UP000001106"/>
    </source>
</evidence>
<feature type="transmembrane region" description="Helical" evidence="9">
    <location>
        <begin position="158"/>
        <end position="175"/>
    </location>
</feature>
<keyword evidence="8 9" id="KW-0472">Membrane</keyword>
<accession>A6UTC1</accession>
<keyword evidence="4" id="KW-0813">Transport</keyword>
<keyword evidence="7 9" id="KW-1133">Transmembrane helix</keyword>
<organism evidence="10 11">
    <name type="scientific">Methanococcus aeolicus (strain ATCC BAA-1280 / DSM 17508 / OCM 812 / Nankai-3)</name>
    <dbReference type="NCBI Taxonomy" id="419665"/>
    <lineage>
        <taxon>Archaea</taxon>
        <taxon>Methanobacteriati</taxon>
        <taxon>Methanobacteriota</taxon>
        <taxon>Methanomada group</taxon>
        <taxon>Methanococci</taxon>
        <taxon>Methanococcales</taxon>
        <taxon>Methanococcaceae</taxon>
        <taxon>Methanococcus</taxon>
    </lineage>
</organism>
<evidence type="ECO:0000256" key="4">
    <source>
        <dbReference type="ARBA" id="ARBA00022448"/>
    </source>
</evidence>
<proteinExistence type="inferred from homology"/>
<name>A6UTC1_META3</name>
<feature type="transmembrane region" description="Helical" evidence="9">
    <location>
        <begin position="127"/>
        <end position="146"/>
    </location>
</feature>
<dbReference type="GO" id="GO:0035435">
    <property type="term" value="P:phosphate ion transmembrane transport"/>
    <property type="evidence" value="ECO:0007669"/>
    <property type="project" value="TreeGrafter"/>
</dbReference>
<comment type="function">
    <text evidence="1">Potential transporter for phosphate.</text>
</comment>
<gene>
    <name evidence="10" type="ordered locus">Maeo_0151</name>
</gene>
<evidence type="ECO:0000256" key="7">
    <source>
        <dbReference type="ARBA" id="ARBA00022989"/>
    </source>
</evidence>
<feature type="transmembrane region" description="Helical" evidence="9">
    <location>
        <begin position="219"/>
        <end position="241"/>
    </location>
</feature>
<dbReference type="GO" id="GO:0016020">
    <property type="term" value="C:membrane"/>
    <property type="evidence" value="ECO:0007669"/>
    <property type="project" value="UniProtKB-SubCell"/>
</dbReference>
<comment type="subcellular location">
    <subcellularLocation>
        <location evidence="2">Membrane</location>
        <topology evidence="2">Multi-pass membrane protein</topology>
    </subcellularLocation>
</comment>
<sequence length="303" mass="32186">MINIFDVFNLITLLCGIYVAFVIGANDTANAIGTAVGAKIMPYKKLVLLFGVFVLIGCLNAYNVGNTVDTVVSGGILSSFILAGIIITIITYKKIPISTHQIIICALVGLNFKSANMELFATIVGGWILSPLLTIMVSYILFNLFEHSKLSILKRAELLKYGLIISGLLVAYNLGSNDIPTALGAISTSGYVFLMGGIAIILGALLFGKGVSETVGIKLVKLSPLGAFVAQLSAGVVVLLFTQFGMPVSTTQAIIGGVVGVGLTKGIKTVEWKTLLYIIGGWVLAPLFTILIGYTIEWIKYIK</sequence>
<dbReference type="PANTHER" id="PTHR11101:SF80">
    <property type="entry name" value="PHOSPHATE TRANSPORTER"/>
    <property type="match status" value="1"/>
</dbReference>
<feature type="transmembrane region" description="Helical" evidence="9">
    <location>
        <begin position="181"/>
        <end position="207"/>
    </location>
</feature>
<feature type="transmembrane region" description="Helical" evidence="9">
    <location>
        <begin position="6"/>
        <end position="25"/>
    </location>
</feature>
<evidence type="ECO:0000256" key="2">
    <source>
        <dbReference type="ARBA" id="ARBA00004141"/>
    </source>
</evidence>
<feature type="transmembrane region" description="Helical" evidence="9">
    <location>
        <begin position="46"/>
        <end position="65"/>
    </location>
</feature>
<dbReference type="eggNOG" id="arCOG02267">
    <property type="taxonomic scope" value="Archaea"/>
</dbReference>
<dbReference type="GO" id="GO:0005315">
    <property type="term" value="F:phosphate transmembrane transporter activity"/>
    <property type="evidence" value="ECO:0007669"/>
    <property type="project" value="InterPro"/>
</dbReference>
<evidence type="ECO:0000256" key="5">
    <source>
        <dbReference type="ARBA" id="ARBA00022592"/>
    </source>
</evidence>
<dbReference type="EMBL" id="CP000743">
    <property type="protein sequence ID" value="ABR55743.1"/>
    <property type="molecule type" value="Genomic_DNA"/>
</dbReference>
<comment type="similarity">
    <text evidence="3">Belongs to the inorganic phosphate transporter (PiT) (TC 2.A.20) family.</text>
</comment>
<dbReference type="InterPro" id="IPR001204">
    <property type="entry name" value="Phos_transporter"/>
</dbReference>
<dbReference type="STRING" id="419665.Maeo_0151"/>
<keyword evidence="5" id="KW-0592">Phosphate transport</keyword>
<keyword evidence="6 9" id="KW-0812">Transmembrane</keyword>
<dbReference type="Proteomes" id="UP000001106">
    <property type="component" value="Chromosome"/>
</dbReference>
<evidence type="ECO:0000313" key="10">
    <source>
        <dbReference type="EMBL" id="ABR55743.1"/>
    </source>
</evidence>
<feature type="transmembrane region" description="Helical" evidence="9">
    <location>
        <begin position="71"/>
        <end position="90"/>
    </location>
</feature>
<protein>
    <submittedName>
        <fullName evidence="10">Phosphate transporter</fullName>
    </submittedName>
</protein>
<dbReference type="KEGG" id="mae:Maeo_0151"/>
<reference evidence="10" key="1">
    <citation type="submission" date="2007-06" db="EMBL/GenBank/DDBJ databases">
        <title>Complete sequence of Methanococcus aeolicus Nankai-3.</title>
        <authorList>
            <consortium name="US DOE Joint Genome Institute"/>
            <person name="Copeland A."/>
            <person name="Lucas S."/>
            <person name="Lapidus A."/>
            <person name="Barry K."/>
            <person name="Glavina del Rio T."/>
            <person name="Dalin E."/>
            <person name="Tice H."/>
            <person name="Pitluck S."/>
            <person name="Chain P."/>
            <person name="Malfatti S."/>
            <person name="Shin M."/>
            <person name="Vergez L."/>
            <person name="Schmutz J."/>
            <person name="Larimer F."/>
            <person name="Land M."/>
            <person name="Hauser L."/>
            <person name="Kyrpides N."/>
            <person name="Lykidis A."/>
            <person name="Sieprawska-Lupa M."/>
            <person name="Whitman W.B."/>
            <person name="Richardson P."/>
        </authorList>
    </citation>
    <scope>NUCLEOTIDE SEQUENCE [LARGE SCALE GENOMIC DNA]</scope>
    <source>
        <strain evidence="10">Nankai-3</strain>
    </source>
</reference>
<dbReference type="HOGENOM" id="CLU_015355_0_1_2"/>
<dbReference type="AlphaFoldDB" id="A6UTC1"/>
<evidence type="ECO:0000256" key="1">
    <source>
        <dbReference type="ARBA" id="ARBA00001981"/>
    </source>
</evidence>
<evidence type="ECO:0000256" key="9">
    <source>
        <dbReference type="SAM" id="Phobius"/>
    </source>
</evidence>
<dbReference type="PANTHER" id="PTHR11101">
    <property type="entry name" value="PHOSPHATE TRANSPORTER"/>
    <property type="match status" value="1"/>
</dbReference>
<keyword evidence="11" id="KW-1185">Reference proteome</keyword>
<dbReference type="Pfam" id="PF01384">
    <property type="entry name" value="PHO4"/>
    <property type="match status" value="1"/>
</dbReference>
<evidence type="ECO:0000256" key="6">
    <source>
        <dbReference type="ARBA" id="ARBA00022692"/>
    </source>
</evidence>
<evidence type="ECO:0000256" key="3">
    <source>
        <dbReference type="ARBA" id="ARBA00009916"/>
    </source>
</evidence>